<sequence>MSELKGILEVQPLFPLREIQATFSFGPLIFTYKGPITNNTTPIRSIRSTEAWLNFDTLEDLKGPSTFQGSMGRGQFSASVAFSNGVTIRAVLSSAYFPPADFSGNGEWTRTFGDETKNAEVVFNTAGTES</sequence>
<name>A0A164WFT0_9AGAM</name>
<protein>
    <submittedName>
        <fullName evidence="1">Uncharacterized protein</fullName>
    </submittedName>
</protein>
<accession>A0A164WFT0</accession>
<keyword evidence="2" id="KW-1185">Reference proteome</keyword>
<proteinExistence type="predicted"/>
<dbReference type="Proteomes" id="UP000076722">
    <property type="component" value="Unassembled WGS sequence"/>
</dbReference>
<dbReference type="AlphaFoldDB" id="A0A164WFT0"/>
<reference evidence="1 2" key="1">
    <citation type="journal article" date="2016" name="Mol. Biol. Evol.">
        <title>Comparative Genomics of Early-Diverging Mushroom-Forming Fungi Provides Insights into the Origins of Lignocellulose Decay Capabilities.</title>
        <authorList>
            <person name="Nagy L.G."/>
            <person name="Riley R."/>
            <person name="Tritt A."/>
            <person name="Adam C."/>
            <person name="Daum C."/>
            <person name="Floudas D."/>
            <person name="Sun H."/>
            <person name="Yadav J.S."/>
            <person name="Pangilinan J."/>
            <person name="Larsson K.H."/>
            <person name="Matsuura K."/>
            <person name="Barry K."/>
            <person name="Labutti K."/>
            <person name="Kuo R."/>
            <person name="Ohm R.A."/>
            <person name="Bhattacharya S.S."/>
            <person name="Shirouzu T."/>
            <person name="Yoshinaga Y."/>
            <person name="Martin F.M."/>
            <person name="Grigoriev I.V."/>
            <person name="Hibbett D.S."/>
        </authorList>
    </citation>
    <scope>NUCLEOTIDE SEQUENCE [LARGE SCALE GENOMIC DNA]</scope>
    <source>
        <strain evidence="1 2">HHB9708</strain>
    </source>
</reference>
<evidence type="ECO:0000313" key="1">
    <source>
        <dbReference type="EMBL" id="KZS95013.1"/>
    </source>
</evidence>
<dbReference type="EMBL" id="KV419403">
    <property type="protein sequence ID" value="KZS95013.1"/>
    <property type="molecule type" value="Genomic_DNA"/>
</dbReference>
<organism evidence="1 2">
    <name type="scientific">Sistotremastrum niveocremeum HHB9708</name>
    <dbReference type="NCBI Taxonomy" id="1314777"/>
    <lineage>
        <taxon>Eukaryota</taxon>
        <taxon>Fungi</taxon>
        <taxon>Dikarya</taxon>
        <taxon>Basidiomycota</taxon>
        <taxon>Agaricomycotina</taxon>
        <taxon>Agaricomycetes</taxon>
        <taxon>Sistotremastrales</taxon>
        <taxon>Sistotremastraceae</taxon>
        <taxon>Sertulicium</taxon>
        <taxon>Sertulicium niveocremeum</taxon>
    </lineage>
</organism>
<evidence type="ECO:0000313" key="2">
    <source>
        <dbReference type="Proteomes" id="UP000076722"/>
    </source>
</evidence>
<gene>
    <name evidence="1" type="ORF">SISNIDRAFT_484527</name>
</gene>